<name>A0A2S8GPM2_9BACT</name>
<evidence type="ECO:0000256" key="1">
    <source>
        <dbReference type="SAM" id="Coils"/>
    </source>
</evidence>
<keyword evidence="1" id="KW-0175">Coiled coil</keyword>
<dbReference type="RefSeq" id="WP_105335273.1">
    <property type="nucleotide sequence ID" value="NZ_PUHZ01000010.1"/>
</dbReference>
<keyword evidence="2" id="KW-0472">Membrane</keyword>
<keyword evidence="2" id="KW-0812">Transmembrane</keyword>
<reference evidence="3 4" key="1">
    <citation type="submission" date="2018-02" db="EMBL/GenBank/DDBJ databases">
        <title>Comparative genomes isolates from brazilian mangrove.</title>
        <authorList>
            <person name="Araujo J.E."/>
            <person name="Taketani R.G."/>
            <person name="Silva M.C.P."/>
            <person name="Loureco M.V."/>
            <person name="Andreote F.D."/>
        </authorList>
    </citation>
    <scope>NUCLEOTIDE SEQUENCE [LARGE SCALE GENOMIC DNA]</scope>
    <source>
        <strain evidence="3 4">Nap-Phe MGV</strain>
    </source>
</reference>
<evidence type="ECO:0000313" key="3">
    <source>
        <dbReference type="EMBL" id="PQO46301.1"/>
    </source>
</evidence>
<dbReference type="PROSITE" id="PS51257">
    <property type="entry name" value="PROKAR_LIPOPROTEIN"/>
    <property type="match status" value="1"/>
</dbReference>
<sequence>MTMIGKIFTVLILIMSCVFMTVAMMVYATHKNWRAEVKGDGAGKAGLEAQITELKTRETALLQDIDKLKMKLEQERAARTYAIAALNARLELQDASLLRLDQENERLVKSEAEMKTNLELAQNNAKNLQAEVAQLRTDIKTAESSRDASFDEVVALTDKLQQYRVEEERLSERAMQLAQQVARMTKVLAANNLDEFTPVDNVPPQLVAKVTAVNDRDLVEISVGADDGIHEGNTLDVYRGDTYLGRIIIKQTQPDRSVGEIIKGYRRGTIKKGDNVSTKLG</sequence>
<accession>A0A2S8GPM2</accession>
<comment type="caution">
    <text evidence="3">The sequence shown here is derived from an EMBL/GenBank/DDBJ whole genome shotgun (WGS) entry which is preliminary data.</text>
</comment>
<evidence type="ECO:0000256" key="2">
    <source>
        <dbReference type="SAM" id="Phobius"/>
    </source>
</evidence>
<keyword evidence="2" id="KW-1133">Transmembrane helix</keyword>
<dbReference type="EMBL" id="PUHZ01000010">
    <property type="protein sequence ID" value="PQO46301.1"/>
    <property type="molecule type" value="Genomic_DNA"/>
</dbReference>
<proteinExistence type="predicted"/>
<feature type="transmembrane region" description="Helical" evidence="2">
    <location>
        <begin position="7"/>
        <end position="28"/>
    </location>
</feature>
<organism evidence="3 4">
    <name type="scientific">Blastopirellula marina</name>
    <dbReference type="NCBI Taxonomy" id="124"/>
    <lineage>
        <taxon>Bacteria</taxon>
        <taxon>Pseudomonadati</taxon>
        <taxon>Planctomycetota</taxon>
        <taxon>Planctomycetia</taxon>
        <taxon>Pirellulales</taxon>
        <taxon>Pirellulaceae</taxon>
        <taxon>Blastopirellula</taxon>
    </lineage>
</organism>
<dbReference type="Proteomes" id="UP000237819">
    <property type="component" value="Unassembled WGS sequence"/>
</dbReference>
<evidence type="ECO:0008006" key="5">
    <source>
        <dbReference type="Google" id="ProtNLM"/>
    </source>
</evidence>
<dbReference type="AlphaFoldDB" id="A0A2S8GPM2"/>
<protein>
    <recommendedName>
        <fullName evidence="5">Chromosome partition protein Smc</fullName>
    </recommendedName>
</protein>
<gene>
    <name evidence="3" type="ORF">C5Y93_09970</name>
</gene>
<evidence type="ECO:0000313" key="4">
    <source>
        <dbReference type="Proteomes" id="UP000237819"/>
    </source>
</evidence>
<feature type="coiled-coil region" evidence="1">
    <location>
        <begin position="104"/>
        <end position="180"/>
    </location>
</feature>
<dbReference type="OrthoDB" id="253764at2"/>